<name>A0ABQ5RCF4_9ACTN</name>
<sequence>MAKRRSERPILITDAARSQDDERRSRQVRYTLMMSIRAVCLVAAAILVGTRAPMLWLWLPLCLLGMVLVPWLAVILANDRPPRDKHRLRNRVHHQPPPEDVPQALPTQRTIDADD</sequence>
<evidence type="ECO:0000313" key="3">
    <source>
        <dbReference type="EMBL" id="GLI03847.1"/>
    </source>
</evidence>
<feature type="transmembrane region" description="Helical" evidence="2">
    <location>
        <begin position="55"/>
        <end position="77"/>
    </location>
</feature>
<protein>
    <recommendedName>
        <fullName evidence="5">DUF3099 domain-containing protein</fullName>
    </recommendedName>
</protein>
<evidence type="ECO:0000256" key="2">
    <source>
        <dbReference type="SAM" id="Phobius"/>
    </source>
</evidence>
<keyword evidence="4" id="KW-1185">Reference proteome</keyword>
<accession>A0ABQ5RCF4</accession>
<keyword evidence="2" id="KW-0472">Membrane</keyword>
<organism evidence="3 4">
    <name type="scientific">Phytohabitans aurantiacus</name>
    <dbReference type="NCBI Taxonomy" id="3016789"/>
    <lineage>
        <taxon>Bacteria</taxon>
        <taxon>Bacillati</taxon>
        <taxon>Actinomycetota</taxon>
        <taxon>Actinomycetes</taxon>
        <taxon>Micromonosporales</taxon>
        <taxon>Micromonosporaceae</taxon>
    </lineage>
</organism>
<comment type="caution">
    <text evidence="3">The sequence shown here is derived from an EMBL/GenBank/DDBJ whole genome shotgun (WGS) entry which is preliminary data.</text>
</comment>
<reference evidence="3" key="1">
    <citation type="submission" date="2022-12" db="EMBL/GenBank/DDBJ databases">
        <title>New Phytohabitans aurantiacus sp. RD004123 nov., an actinomycete isolated from soil.</title>
        <authorList>
            <person name="Triningsih D.W."/>
            <person name="Harunari E."/>
            <person name="Igarashi Y."/>
        </authorList>
    </citation>
    <scope>NUCLEOTIDE SEQUENCE</scope>
    <source>
        <strain evidence="3">RD004123</strain>
    </source>
</reference>
<dbReference type="Pfam" id="PF11298">
    <property type="entry name" value="DUF3099"/>
    <property type="match status" value="1"/>
</dbReference>
<feature type="region of interest" description="Disordered" evidence="1">
    <location>
        <begin position="84"/>
        <end position="115"/>
    </location>
</feature>
<dbReference type="Proteomes" id="UP001144280">
    <property type="component" value="Unassembled WGS sequence"/>
</dbReference>
<dbReference type="InterPro" id="IPR021449">
    <property type="entry name" value="DUF3099"/>
</dbReference>
<feature type="region of interest" description="Disordered" evidence="1">
    <location>
        <begin position="1"/>
        <end position="23"/>
    </location>
</feature>
<keyword evidence="2" id="KW-0812">Transmembrane</keyword>
<feature type="compositionally biased region" description="Basic residues" evidence="1">
    <location>
        <begin position="84"/>
        <end position="94"/>
    </location>
</feature>
<evidence type="ECO:0000256" key="1">
    <source>
        <dbReference type="SAM" id="MobiDB-lite"/>
    </source>
</evidence>
<dbReference type="RefSeq" id="WP_281906324.1">
    <property type="nucleotide sequence ID" value="NZ_BSDI01000104.1"/>
</dbReference>
<feature type="compositionally biased region" description="Polar residues" evidence="1">
    <location>
        <begin position="105"/>
        <end position="115"/>
    </location>
</feature>
<proteinExistence type="predicted"/>
<gene>
    <name evidence="3" type="ORF">Pa4123_91270</name>
</gene>
<dbReference type="EMBL" id="BSDI01000104">
    <property type="protein sequence ID" value="GLI03847.1"/>
    <property type="molecule type" value="Genomic_DNA"/>
</dbReference>
<keyword evidence="2" id="KW-1133">Transmembrane helix</keyword>
<feature type="transmembrane region" description="Helical" evidence="2">
    <location>
        <begin position="30"/>
        <end position="49"/>
    </location>
</feature>
<evidence type="ECO:0000313" key="4">
    <source>
        <dbReference type="Proteomes" id="UP001144280"/>
    </source>
</evidence>
<evidence type="ECO:0008006" key="5">
    <source>
        <dbReference type="Google" id="ProtNLM"/>
    </source>
</evidence>